<organism evidence="1 2">
    <name type="scientific">Saccharothrix carnea</name>
    <dbReference type="NCBI Taxonomy" id="1280637"/>
    <lineage>
        <taxon>Bacteria</taxon>
        <taxon>Bacillati</taxon>
        <taxon>Actinomycetota</taxon>
        <taxon>Actinomycetes</taxon>
        <taxon>Pseudonocardiales</taxon>
        <taxon>Pseudonocardiaceae</taxon>
        <taxon>Saccharothrix</taxon>
    </lineage>
</organism>
<proteinExistence type="predicted"/>
<name>A0A2P8I2U3_SACCR</name>
<protein>
    <submittedName>
        <fullName evidence="1">Uncharacterized protein</fullName>
    </submittedName>
</protein>
<accession>A0A2P8I2U3</accession>
<sequence>MCSADFAGDISGHRHYGDDGALRLGITRLAFDSAESS</sequence>
<reference evidence="1 2" key="1">
    <citation type="submission" date="2018-03" db="EMBL/GenBank/DDBJ databases">
        <title>Genomic Encyclopedia of Type Strains, Phase III (KMG-III): the genomes of soil and plant-associated and newly described type strains.</title>
        <authorList>
            <person name="Whitman W."/>
        </authorList>
    </citation>
    <scope>NUCLEOTIDE SEQUENCE [LARGE SCALE GENOMIC DNA]</scope>
    <source>
        <strain evidence="1 2">CGMCC 4.7097</strain>
    </source>
</reference>
<keyword evidence="2" id="KW-1185">Reference proteome</keyword>
<dbReference type="Proteomes" id="UP000241118">
    <property type="component" value="Unassembled WGS sequence"/>
</dbReference>
<gene>
    <name evidence="1" type="ORF">B0I31_11169</name>
</gene>
<evidence type="ECO:0000313" key="2">
    <source>
        <dbReference type="Proteomes" id="UP000241118"/>
    </source>
</evidence>
<dbReference type="AlphaFoldDB" id="A0A2P8I2U3"/>
<evidence type="ECO:0000313" key="1">
    <source>
        <dbReference type="EMBL" id="PSL52782.1"/>
    </source>
</evidence>
<dbReference type="EMBL" id="PYAX01000011">
    <property type="protein sequence ID" value="PSL52782.1"/>
    <property type="molecule type" value="Genomic_DNA"/>
</dbReference>
<comment type="caution">
    <text evidence="1">The sequence shown here is derived from an EMBL/GenBank/DDBJ whole genome shotgun (WGS) entry which is preliminary data.</text>
</comment>